<evidence type="ECO:0000256" key="3">
    <source>
        <dbReference type="ARBA" id="ARBA00022448"/>
    </source>
</evidence>
<dbReference type="InterPro" id="IPR003423">
    <property type="entry name" value="OMP_efflux"/>
</dbReference>
<dbReference type="PANTHER" id="PTHR30026">
    <property type="entry name" value="OUTER MEMBRANE PROTEIN TOLC"/>
    <property type="match status" value="1"/>
</dbReference>
<evidence type="ECO:0000256" key="5">
    <source>
        <dbReference type="ARBA" id="ARBA00022692"/>
    </source>
</evidence>
<evidence type="ECO:0000256" key="6">
    <source>
        <dbReference type="ARBA" id="ARBA00023136"/>
    </source>
</evidence>
<keyword evidence="4" id="KW-1134">Transmembrane beta strand</keyword>
<dbReference type="Proteomes" id="UP000031246">
    <property type="component" value="Unassembled WGS sequence"/>
</dbReference>
<comment type="caution">
    <text evidence="10">The sequence shown here is derived from an EMBL/GenBank/DDBJ whole genome shotgun (WGS) entry which is preliminary data.</text>
</comment>
<evidence type="ECO:0000256" key="1">
    <source>
        <dbReference type="ARBA" id="ARBA00004442"/>
    </source>
</evidence>
<keyword evidence="5" id="KW-0812">Transmembrane</keyword>
<keyword evidence="6" id="KW-0472">Membrane</keyword>
<dbReference type="GO" id="GO:1990281">
    <property type="term" value="C:efflux pump complex"/>
    <property type="evidence" value="ECO:0007669"/>
    <property type="project" value="TreeGrafter"/>
</dbReference>
<evidence type="ECO:0000313" key="11">
    <source>
        <dbReference type="Proteomes" id="UP000031246"/>
    </source>
</evidence>
<evidence type="ECO:0000256" key="7">
    <source>
        <dbReference type="ARBA" id="ARBA00023237"/>
    </source>
</evidence>
<dbReference type="RefSeq" id="WP_039481657.1">
    <property type="nucleotide sequence ID" value="NZ_JSYN01000035.1"/>
</dbReference>
<keyword evidence="8" id="KW-0175">Coiled coil</keyword>
<dbReference type="Gene3D" id="1.20.1600.10">
    <property type="entry name" value="Outer membrane efflux proteins (OEP)"/>
    <property type="match status" value="1"/>
</dbReference>
<dbReference type="Pfam" id="PF02321">
    <property type="entry name" value="OEP"/>
    <property type="match status" value="1"/>
</dbReference>
<dbReference type="OrthoDB" id="654853at2"/>
<dbReference type="InterPro" id="IPR051906">
    <property type="entry name" value="TolC-like"/>
</dbReference>
<keyword evidence="9" id="KW-0732">Signal</keyword>
<dbReference type="PANTHER" id="PTHR30026:SF20">
    <property type="entry name" value="OUTER MEMBRANE PROTEIN TOLC"/>
    <property type="match status" value="1"/>
</dbReference>
<organism evidence="10 11">
    <name type="scientific">Pedobacter kyungheensis</name>
    <dbReference type="NCBI Taxonomy" id="1069985"/>
    <lineage>
        <taxon>Bacteria</taxon>
        <taxon>Pseudomonadati</taxon>
        <taxon>Bacteroidota</taxon>
        <taxon>Sphingobacteriia</taxon>
        <taxon>Sphingobacteriales</taxon>
        <taxon>Sphingobacteriaceae</taxon>
        <taxon>Pedobacter</taxon>
    </lineage>
</organism>
<evidence type="ECO:0000256" key="2">
    <source>
        <dbReference type="ARBA" id="ARBA00007613"/>
    </source>
</evidence>
<keyword evidence="11" id="KW-1185">Reference proteome</keyword>
<sequence length="462" mass="51137">MYRLSLFFLFLFLFINLNTGANAQTLSLKQAVSTALANYGTIKAKDSYANASKSTVVQAKREYLPNFSLSAQQDYGTINGQNGPQYGFGGLGTASSGPALDKQNWNAAFGALYLANINWDFFTFGKIKDRIKVANATYNRDKNDLEQEKFQQEIRVSAAYLNLLAAQRITKSQQKNLDRAITFQNTAIIRAKNGLIAGVDSSLAKAEVSNAKIALTKAKDLEQEQANRLGVLMGLTATHYDLDTASITRIPQSLLGDSISSTHPLLRFYQNRLEVSQQQASYFKKLYYPTLSLFGVMQGRGSGFSPGYALDQTAFSSSYLDGINPTRGNYLIGIGISWNLSTLLKNHPQVRAQEYISEGLKAEYNLLDQQLKAQLALAETKLTNAMANYREAPVQVKAASDAYLQKSTLYKNGLTTMVDLTQALFTLNRAETDRDIAYTNVWQALLLKSAALGNYDLFINEF</sequence>
<evidence type="ECO:0000313" key="10">
    <source>
        <dbReference type="EMBL" id="KIA91099.1"/>
    </source>
</evidence>
<evidence type="ECO:0000256" key="9">
    <source>
        <dbReference type="SAM" id="SignalP"/>
    </source>
</evidence>
<protein>
    <submittedName>
        <fullName evidence="10">Transporter</fullName>
    </submittedName>
</protein>
<evidence type="ECO:0000256" key="4">
    <source>
        <dbReference type="ARBA" id="ARBA00022452"/>
    </source>
</evidence>
<dbReference type="AlphaFoldDB" id="A0A0C1FTA1"/>
<comment type="similarity">
    <text evidence="2">Belongs to the outer membrane factor (OMF) (TC 1.B.17) family.</text>
</comment>
<accession>A0A0C1FTA1</accession>
<feature type="signal peptide" evidence="9">
    <location>
        <begin position="1"/>
        <end position="23"/>
    </location>
</feature>
<feature type="coiled-coil region" evidence="8">
    <location>
        <begin position="128"/>
        <end position="155"/>
    </location>
</feature>
<dbReference type="GO" id="GO:0009279">
    <property type="term" value="C:cell outer membrane"/>
    <property type="evidence" value="ECO:0007669"/>
    <property type="project" value="UniProtKB-SubCell"/>
</dbReference>
<name>A0A0C1FTA1_9SPHI</name>
<keyword evidence="3" id="KW-0813">Transport</keyword>
<reference evidence="10 11" key="1">
    <citation type="submission" date="2014-10" db="EMBL/GenBank/DDBJ databases">
        <title>Pedobacter Kyungheensis.</title>
        <authorList>
            <person name="Anderson B.M."/>
            <person name="Newman J.D."/>
        </authorList>
    </citation>
    <scope>NUCLEOTIDE SEQUENCE [LARGE SCALE GENOMIC DNA]</scope>
    <source>
        <strain evidence="10 11">KACC 16221</strain>
    </source>
</reference>
<dbReference type="GO" id="GO:0015288">
    <property type="term" value="F:porin activity"/>
    <property type="evidence" value="ECO:0007669"/>
    <property type="project" value="TreeGrafter"/>
</dbReference>
<evidence type="ECO:0000256" key="8">
    <source>
        <dbReference type="SAM" id="Coils"/>
    </source>
</evidence>
<dbReference type="SUPFAM" id="SSF56954">
    <property type="entry name" value="Outer membrane efflux proteins (OEP)"/>
    <property type="match status" value="1"/>
</dbReference>
<proteinExistence type="inferred from homology"/>
<comment type="subcellular location">
    <subcellularLocation>
        <location evidence="1">Cell outer membrane</location>
    </subcellularLocation>
</comment>
<feature type="chain" id="PRO_5002132038" evidence="9">
    <location>
        <begin position="24"/>
        <end position="462"/>
    </location>
</feature>
<gene>
    <name evidence="10" type="ORF">OC25_23505</name>
</gene>
<dbReference type="GO" id="GO:0015562">
    <property type="term" value="F:efflux transmembrane transporter activity"/>
    <property type="evidence" value="ECO:0007669"/>
    <property type="project" value="InterPro"/>
</dbReference>
<dbReference type="EMBL" id="JSYN01000035">
    <property type="protein sequence ID" value="KIA91099.1"/>
    <property type="molecule type" value="Genomic_DNA"/>
</dbReference>
<keyword evidence="7" id="KW-0998">Cell outer membrane</keyword>